<dbReference type="AlphaFoldDB" id="A0A9D4U085"/>
<reference evidence="1" key="1">
    <citation type="submission" date="2021-01" db="EMBL/GenBank/DDBJ databases">
        <title>Adiantum capillus-veneris genome.</title>
        <authorList>
            <person name="Fang Y."/>
            <person name="Liao Q."/>
        </authorList>
    </citation>
    <scope>NUCLEOTIDE SEQUENCE</scope>
    <source>
        <strain evidence="1">H3</strain>
        <tissue evidence="1">Leaf</tissue>
    </source>
</reference>
<dbReference type="EMBL" id="JABFUD020000025">
    <property type="protein sequence ID" value="KAI5058969.1"/>
    <property type="molecule type" value="Genomic_DNA"/>
</dbReference>
<comment type="caution">
    <text evidence="1">The sequence shown here is derived from an EMBL/GenBank/DDBJ whole genome shotgun (WGS) entry which is preliminary data.</text>
</comment>
<accession>A0A9D4U085</accession>
<name>A0A9D4U085_ADICA</name>
<dbReference type="InterPro" id="IPR015003">
    <property type="entry name" value="DUF1853"/>
</dbReference>
<gene>
    <name evidence="1" type="ORF">GOP47_0025288</name>
</gene>
<proteinExistence type="predicted"/>
<sequence length="616" mass="70925">MIFVYKIPIDAEFSFFFLALSRDSPPPSKWIIRDIGFVISSPPILEDSEELPTVDPDVLGGGIKTWSDSINWLASLDVDQVKQWFEVKSNNGRLGEHFAFCVEYVLLFSPFSQARNLMTFMQVTSRTGELGSFGKEKHLAVSIKVEKGHVLIESNSTKTAEMGISETSVQSLVDPMEDIMDPQELMAQRACEPEKLEIFLSDTLTINEQRQGKHEKIGKRKRKLLRKMQRLRQGKGVTVTIGEFDFLFEDAIDHDEISFQPGTERERSYQAHQEVKVNHWEASVKFLLYSGPWEIFGFETPNNGAWHSLNQECEEVGCQPDMGFPYKSRWHANMFLDCFLGPHVGETLYNRKTRLINQLALSQNVHAASLLYKCFGLRSDAEAISSFSANRCNADLDESLGTTGRCTDKAIERQHGEALRIFPRAFLKGYLFYEYELWRQLYPEVAVGQQVLNSKAVNRDCDLRYAARVSPKHWMGWWTRACNFTNFVRLPVHEHSKWYIVPKLEWLSPVVIDGEDEIRNQRVLSSDEFFIVAEKVAEEAERTNISRKRRFMVAEVVWEPLNATHCEIDQAVCWQCDGSPKECGRWTEVSRGFVVEDTWPDSRLYRPLGYRLPLLP</sequence>
<keyword evidence="2" id="KW-1185">Reference proteome</keyword>
<organism evidence="1 2">
    <name type="scientific">Adiantum capillus-veneris</name>
    <name type="common">Maidenhair fern</name>
    <dbReference type="NCBI Taxonomy" id="13818"/>
    <lineage>
        <taxon>Eukaryota</taxon>
        <taxon>Viridiplantae</taxon>
        <taxon>Streptophyta</taxon>
        <taxon>Embryophyta</taxon>
        <taxon>Tracheophyta</taxon>
        <taxon>Polypodiopsida</taxon>
        <taxon>Polypodiidae</taxon>
        <taxon>Polypodiales</taxon>
        <taxon>Pteridineae</taxon>
        <taxon>Pteridaceae</taxon>
        <taxon>Vittarioideae</taxon>
        <taxon>Adiantum</taxon>
    </lineage>
</organism>
<evidence type="ECO:0000313" key="2">
    <source>
        <dbReference type="Proteomes" id="UP000886520"/>
    </source>
</evidence>
<evidence type="ECO:0000313" key="1">
    <source>
        <dbReference type="EMBL" id="KAI5058969.1"/>
    </source>
</evidence>
<dbReference type="Pfam" id="PF08907">
    <property type="entry name" value="DUF1853"/>
    <property type="match status" value="1"/>
</dbReference>
<dbReference type="Proteomes" id="UP000886520">
    <property type="component" value="Chromosome 25"/>
</dbReference>
<protein>
    <submittedName>
        <fullName evidence="1">Uncharacterized protein</fullName>
    </submittedName>
</protein>
<dbReference type="OrthoDB" id="1922352at2759"/>